<feature type="coiled-coil region" evidence="9">
    <location>
        <begin position="77"/>
        <end position="168"/>
    </location>
</feature>
<evidence type="ECO:0000256" key="6">
    <source>
        <dbReference type="ARBA" id="ARBA00023242"/>
    </source>
</evidence>
<evidence type="ECO:0000256" key="8">
    <source>
        <dbReference type="ARBA" id="ARBA00032890"/>
    </source>
</evidence>
<dbReference type="InterPro" id="IPR008672">
    <property type="entry name" value="Mad1"/>
</dbReference>
<accession>A0A0C7MXM5</accession>
<dbReference type="EMBL" id="LN736372">
    <property type="protein sequence ID" value="CEP64759.1"/>
    <property type="molecule type" value="Genomic_DNA"/>
</dbReference>
<dbReference type="GO" id="GO:0007094">
    <property type="term" value="P:mitotic spindle assembly checkpoint signaling"/>
    <property type="evidence" value="ECO:0007669"/>
    <property type="project" value="EnsemblFungi"/>
</dbReference>
<keyword evidence="7" id="KW-0131">Cell cycle</keyword>
<feature type="coiled-coil region" evidence="9">
    <location>
        <begin position="450"/>
        <end position="484"/>
    </location>
</feature>
<name>A0A0C7MXM5_9SACH</name>
<evidence type="ECO:0000256" key="10">
    <source>
        <dbReference type="SAM" id="MobiDB-lite"/>
    </source>
</evidence>
<evidence type="ECO:0000256" key="9">
    <source>
        <dbReference type="SAM" id="Coils"/>
    </source>
</evidence>
<dbReference type="GO" id="GO:0005635">
    <property type="term" value="C:nuclear envelope"/>
    <property type="evidence" value="ECO:0007669"/>
    <property type="project" value="TreeGrafter"/>
</dbReference>
<dbReference type="GO" id="GO:0006913">
    <property type="term" value="P:nucleocytoplasmic transport"/>
    <property type="evidence" value="ECO:0007669"/>
    <property type="project" value="EnsemblFungi"/>
</dbReference>
<dbReference type="GO" id="GO:0090268">
    <property type="term" value="P:activation of mitotic cell cycle spindle assembly checkpoint"/>
    <property type="evidence" value="ECO:0007669"/>
    <property type="project" value="EnsemblFungi"/>
</dbReference>
<dbReference type="RefSeq" id="XP_022630963.1">
    <property type="nucleotide sequence ID" value="XM_022773265.1"/>
</dbReference>
<feature type="compositionally biased region" description="Basic and acidic residues" evidence="10">
    <location>
        <begin position="381"/>
        <end position="398"/>
    </location>
</feature>
<dbReference type="Pfam" id="PF05557">
    <property type="entry name" value="MAD"/>
    <property type="match status" value="1"/>
</dbReference>
<comment type="subcellular location">
    <subcellularLocation>
        <location evidence="1">Nucleus</location>
    </subcellularLocation>
</comment>
<reference evidence="11 12" key="1">
    <citation type="submission" date="2014-12" db="EMBL/GenBank/DDBJ databases">
        <authorList>
            <person name="Neuveglise Cecile"/>
        </authorList>
    </citation>
    <scope>NUCLEOTIDE SEQUENCE [LARGE SCALE GENOMIC DNA]</scope>
    <source>
        <strain evidence="11 12">CBS 12615</strain>
    </source>
</reference>
<feature type="coiled-coil region" evidence="9">
    <location>
        <begin position="230"/>
        <end position="274"/>
    </location>
</feature>
<dbReference type="GO" id="GO:0051301">
    <property type="term" value="P:cell division"/>
    <property type="evidence" value="ECO:0007669"/>
    <property type="project" value="UniProtKB-KW"/>
</dbReference>
<comment type="similarity">
    <text evidence="2">Belongs to the MAD1 family.</text>
</comment>
<evidence type="ECO:0000313" key="12">
    <source>
        <dbReference type="Proteomes" id="UP000054304"/>
    </source>
</evidence>
<dbReference type="STRING" id="1245769.A0A0C7MXM5"/>
<keyword evidence="12" id="KW-1185">Reference proteome</keyword>
<keyword evidence="5" id="KW-0498">Mitosis</keyword>
<dbReference type="HOGENOM" id="CLU_026595_0_0_1"/>
<dbReference type="PANTHER" id="PTHR23168:SF0">
    <property type="entry name" value="MITOTIC SPINDLE ASSEMBLY CHECKPOINT PROTEIN MAD1"/>
    <property type="match status" value="1"/>
</dbReference>
<dbReference type="AlphaFoldDB" id="A0A0C7MXM5"/>
<sequence>MSESTGSSPFVERPMSPESTKTHTIALKFKMNSMQNQFEIDRLTLEREVSVLDKKYRATLNELEKAVDDTKYLYSANAEMEQRLRAVEQELEVVKNQSSIDKQRLQQELDHRDYELQETKSSARSKISSLENEVSNVRIEADGSKSLLKRYEEEVESQNTQIRQLQVGSAQKDDQIASLKASRVVMAHHNYSTEDFTELTTLNNLLKEQMSFSKSLEQANLEQATELKKLRFAQESYKFLQSENEDLRRKVQKMEALENKNQDLELANVELQSQLYFWNDLQEVGKGSKKTPDDVVREWTIFKSENLKLVNEISKVQLDLTNVRILNDEMALERNQLLDLNKNYETSILNFKRLNHEIEQQKLLSFEECKMLRKQLEDIAPLGKEDDRSEGPRSDRQTLDGLVQSYKEKTEDLTSELKKLNQDLMNSGEGVPNKKRKISDDVAFNYSQRLNELQLQNLELTRKLSSSSETIELLDAEIKKLKQLGEKKVRILQLRDNPMSKDQQVKQKRLALLIKENEDLVAGASISIEKHVPRSLYERLKFDVSQLEDEIFKLNKKITRLREVFNKKSLEFIDAVNSLLGFKLEFKSDGKIKMTPCYMPDKFLLADLTNDSMKSNLQQDIEDWDALLQELVLEKGQMPAFFATLTTRMWELKQK</sequence>
<dbReference type="Proteomes" id="UP000054304">
    <property type="component" value="Unassembled WGS sequence"/>
</dbReference>
<protein>
    <recommendedName>
        <fullName evidence="3">Spindle assembly checkpoint component MAD1</fullName>
    </recommendedName>
    <alternativeName>
        <fullName evidence="8">Mitotic arrest deficient protein 1</fullName>
    </alternativeName>
</protein>
<gene>
    <name evidence="11" type="ORF">LALA0_S13e02366g</name>
</gene>
<proteinExistence type="inferred from homology"/>
<keyword evidence="6" id="KW-0539">Nucleus</keyword>
<keyword evidence="4" id="KW-0132">Cell division</keyword>
<feature type="region of interest" description="Disordered" evidence="10">
    <location>
        <begin position="381"/>
        <end position="403"/>
    </location>
</feature>
<evidence type="ECO:0000313" key="11">
    <source>
        <dbReference type="EMBL" id="CEP64759.1"/>
    </source>
</evidence>
<feature type="coiled-coil region" evidence="9">
    <location>
        <begin position="537"/>
        <end position="564"/>
    </location>
</feature>
<evidence type="ECO:0000256" key="1">
    <source>
        <dbReference type="ARBA" id="ARBA00004123"/>
    </source>
</evidence>
<dbReference type="GO" id="GO:0072686">
    <property type="term" value="C:mitotic spindle"/>
    <property type="evidence" value="ECO:0007669"/>
    <property type="project" value="TreeGrafter"/>
</dbReference>
<dbReference type="OrthoDB" id="331602at2759"/>
<dbReference type="GO" id="GO:0051315">
    <property type="term" value="P:attachment of mitotic spindle microtubules to kinetochore"/>
    <property type="evidence" value="ECO:0007669"/>
    <property type="project" value="TreeGrafter"/>
</dbReference>
<dbReference type="GO" id="GO:0000776">
    <property type="term" value="C:kinetochore"/>
    <property type="evidence" value="ECO:0007669"/>
    <property type="project" value="EnsemblFungi"/>
</dbReference>
<dbReference type="GO" id="GO:0044774">
    <property type="term" value="P:mitotic DNA integrity checkpoint signaling"/>
    <property type="evidence" value="ECO:0007669"/>
    <property type="project" value="EnsemblFungi"/>
</dbReference>
<keyword evidence="9" id="KW-0175">Coiled coil</keyword>
<organism evidence="11 12">
    <name type="scientific">Lachancea lanzarotensis</name>
    <dbReference type="NCBI Taxonomy" id="1245769"/>
    <lineage>
        <taxon>Eukaryota</taxon>
        <taxon>Fungi</taxon>
        <taxon>Dikarya</taxon>
        <taxon>Ascomycota</taxon>
        <taxon>Saccharomycotina</taxon>
        <taxon>Saccharomycetes</taxon>
        <taxon>Saccharomycetales</taxon>
        <taxon>Saccharomycetaceae</taxon>
        <taxon>Lachancea</taxon>
    </lineage>
</organism>
<dbReference type="Gene3D" id="6.10.250.90">
    <property type="match status" value="1"/>
</dbReference>
<dbReference type="GeneID" id="34688325"/>
<evidence type="ECO:0000256" key="7">
    <source>
        <dbReference type="ARBA" id="ARBA00023306"/>
    </source>
</evidence>
<dbReference type="GO" id="GO:1901925">
    <property type="term" value="P:negative regulation of protein import into nucleus during spindle assembly checkpoint"/>
    <property type="evidence" value="ECO:0007669"/>
    <property type="project" value="EnsemblFungi"/>
</dbReference>
<evidence type="ECO:0000256" key="2">
    <source>
        <dbReference type="ARBA" id="ARBA00008029"/>
    </source>
</evidence>
<evidence type="ECO:0000256" key="5">
    <source>
        <dbReference type="ARBA" id="ARBA00022776"/>
    </source>
</evidence>
<dbReference type="PANTHER" id="PTHR23168">
    <property type="entry name" value="MITOTIC SPINDLE ASSEMBLY CHECKPOINT PROTEIN MAD1 MITOTIC ARREST DEFICIENT-LIKE PROTEIN 1"/>
    <property type="match status" value="1"/>
</dbReference>
<evidence type="ECO:0000256" key="3">
    <source>
        <dbReference type="ARBA" id="ARBA00022019"/>
    </source>
</evidence>
<evidence type="ECO:0000256" key="4">
    <source>
        <dbReference type="ARBA" id="ARBA00022618"/>
    </source>
</evidence>